<dbReference type="InterPro" id="IPR014044">
    <property type="entry name" value="CAP_dom"/>
</dbReference>
<dbReference type="AlphaFoldDB" id="A0A5P1EZQ2"/>
<dbReference type="Proteomes" id="UP000243459">
    <property type="component" value="Chromosome 5"/>
</dbReference>
<dbReference type="Gramene" id="ONK69640">
    <property type="protein sequence ID" value="ONK69640"/>
    <property type="gene ID" value="A4U43_C05F25190"/>
</dbReference>
<dbReference type="SUPFAM" id="SSF55797">
    <property type="entry name" value="PR-1-like"/>
    <property type="match status" value="1"/>
</dbReference>
<gene>
    <name evidence="3" type="ORF">A4U43_C05F25190</name>
</gene>
<dbReference type="InterPro" id="IPR035940">
    <property type="entry name" value="CAP_sf"/>
</dbReference>
<sequence>MLIKPLLLLLLFALTLPQTNARRRPPSKSNLPAQFLRPHNAIRASIGLPPLSWDPRLARYAQQYARKRQRDCALAHSNGPYGETSFGGADLAGAPPKPWPNGPRSGDGTVIGLILVLEEMNAGIILRSYGAGLRGLDVRWLIVKGEKGSLLFVTMILQAIMWERNHTDEKIFLLNELSRD</sequence>
<feature type="signal peptide" evidence="1">
    <location>
        <begin position="1"/>
        <end position="21"/>
    </location>
</feature>
<dbReference type="OMA" id="ENIFWAV"/>
<protein>
    <recommendedName>
        <fullName evidence="2">SCP domain-containing protein</fullName>
    </recommendedName>
</protein>
<proteinExistence type="predicted"/>
<reference evidence="4" key="1">
    <citation type="journal article" date="2017" name="Nat. Commun.">
        <title>The asparagus genome sheds light on the origin and evolution of a young Y chromosome.</title>
        <authorList>
            <person name="Harkess A."/>
            <person name="Zhou J."/>
            <person name="Xu C."/>
            <person name="Bowers J.E."/>
            <person name="Van der Hulst R."/>
            <person name="Ayyampalayam S."/>
            <person name="Mercati F."/>
            <person name="Riccardi P."/>
            <person name="McKain M.R."/>
            <person name="Kakrana A."/>
            <person name="Tang H."/>
            <person name="Ray J."/>
            <person name="Groenendijk J."/>
            <person name="Arikit S."/>
            <person name="Mathioni S.M."/>
            <person name="Nakano M."/>
            <person name="Shan H."/>
            <person name="Telgmann-Rauber A."/>
            <person name="Kanno A."/>
            <person name="Yue Z."/>
            <person name="Chen H."/>
            <person name="Li W."/>
            <person name="Chen Y."/>
            <person name="Xu X."/>
            <person name="Zhang Y."/>
            <person name="Luo S."/>
            <person name="Chen H."/>
            <person name="Gao J."/>
            <person name="Mao Z."/>
            <person name="Pires J.C."/>
            <person name="Luo M."/>
            <person name="Kudrna D."/>
            <person name="Wing R.A."/>
            <person name="Meyers B.C."/>
            <person name="Yi K."/>
            <person name="Kong H."/>
            <person name="Lavrijsen P."/>
            <person name="Sunseri F."/>
            <person name="Falavigna A."/>
            <person name="Ye Y."/>
            <person name="Leebens-Mack J.H."/>
            <person name="Chen G."/>
        </authorList>
    </citation>
    <scope>NUCLEOTIDE SEQUENCE [LARGE SCALE GENOMIC DNA]</scope>
    <source>
        <strain evidence="4">cv. DH0086</strain>
    </source>
</reference>
<dbReference type="EMBL" id="CM007385">
    <property type="protein sequence ID" value="ONK69640.1"/>
    <property type="molecule type" value="Genomic_DNA"/>
</dbReference>
<keyword evidence="1" id="KW-0732">Signal</keyword>
<evidence type="ECO:0000256" key="1">
    <source>
        <dbReference type="SAM" id="SignalP"/>
    </source>
</evidence>
<evidence type="ECO:0000313" key="4">
    <source>
        <dbReference type="Proteomes" id="UP000243459"/>
    </source>
</evidence>
<dbReference type="Gene3D" id="3.40.33.10">
    <property type="entry name" value="CAP"/>
    <property type="match status" value="1"/>
</dbReference>
<name>A0A5P1EZQ2_ASPOF</name>
<organism evidence="3 4">
    <name type="scientific">Asparagus officinalis</name>
    <name type="common">Garden asparagus</name>
    <dbReference type="NCBI Taxonomy" id="4686"/>
    <lineage>
        <taxon>Eukaryota</taxon>
        <taxon>Viridiplantae</taxon>
        <taxon>Streptophyta</taxon>
        <taxon>Embryophyta</taxon>
        <taxon>Tracheophyta</taxon>
        <taxon>Spermatophyta</taxon>
        <taxon>Magnoliopsida</taxon>
        <taxon>Liliopsida</taxon>
        <taxon>Asparagales</taxon>
        <taxon>Asparagaceae</taxon>
        <taxon>Asparagoideae</taxon>
        <taxon>Asparagus</taxon>
    </lineage>
</organism>
<accession>A0A5P1EZQ2</accession>
<keyword evidence="4" id="KW-1185">Reference proteome</keyword>
<feature type="chain" id="PRO_5024349426" description="SCP domain-containing protein" evidence="1">
    <location>
        <begin position="22"/>
        <end position="180"/>
    </location>
</feature>
<dbReference type="SMART" id="SM00198">
    <property type="entry name" value="SCP"/>
    <property type="match status" value="1"/>
</dbReference>
<evidence type="ECO:0000259" key="2">
    <source>
        <dbReference type="SMART" id="SM00198"/>
    </source>
</evidence>
<feature type="domain" description="SCP" evidence="2">
    <location>
        <begin position="30"/>
        <end position="112"/>
    </location>
</feature>
<evidence type="ECO:0000313" key="3">
    <source>
        <dbReference type="EMBL" id="ONK69640.1"/>
    </source>
</evidence>
<dbReference type="Pfam" id="PF00188">
    <property type="entry name" value="CAP"/>
    <property type="match status" value="1"/>
</dbReference>